<dbReference type="InterPro" id="IPR050131">
    <property type="entry name" value="Peptidase_S8_subtilisin-like"/>
</dbReference>
<dbReference type="PROSITE" id="PS00137">
    <property type="entry name" value="SUBTILASE_HIS"/>
    <property type="match status" value="1"/>
</dbReference>
<keyword evidence="2 5" id="KW-0645">Protease</keyword>
<dbReference type="EMBL" id="JAVREJ010000015">
    <property type="protein sequence ID" value="MDT0351840.1"/>
    <property type="molecule type" value="Genomic_DNA"/>
</dbReference>
<feature type="signal peptide" evidence="8">
    <location>
        <begin position="1"/>
        <end position="34"/>
    </location>
</feature>
<dbReference type="CDD" id="cd04077">
    <property type="entry name" value="Peptidases_S8_PCSK9_ProteinaseK_like"/>
    <property type="match status" value="1"/>
</dbReference>
<dbReference type="Gene3D" id="3.40.50.200">
    <property type="entry name" value="Peptidase S8/S53 domain"/>
    <property type="match status" value="1"/>
</dbReference>
<feature type="region of interest" description="Disordered" evidence="7">
    <location>
        <begin position="395"/>
        <end position="433"/>
    </location>
</feature>
<sequence>MQERRNETGPVLRAGLTVAIAAGVTLTAATPASAAPDPGEPVIVRLDPGSDPDAAAHDAAARGAEIRFVYHDVFPGYAAVLPPGGLRGVEGGPGIVAIDPDEPVRLRIDGHDEKLQAAGQAPWGLDRIDQHALPLSGSYTPPTADRAGKGVAAYVIDSGVAADHRDLGGRVRSGFTSIDDGRGTRDCAGHGTHVAGTIGGDAYGVAPAVSLVAVRTLDCEGSGEISGVIAGIDWVARDHAAGTPAVANLSLSGSASDSVDAAIRGLVDDGVTVTVAAGNEDEDACGSSPAREPSVLTVAATGRDDRRASFSNHGKCVDLFAPGVDIVSDWYTSPTATKELSGTSMASPHVAGAAALMLGADPGLKPAQVADKLLSTATAEVVGGRSDTKDRLLYVAPPAGTDGPRSTPAPVIVKASTGSSSAGSAGRSAARPV</sequence>
<evidence type="ECO:0000259" key="9">
    <source>
        <dbReference type="Pfam" id="PF00082"/>
    </source>
</evidence>
<evidence type="ECO:0000256" key="8">
    <source>
        <dbReference type="SAM" id="SignalP"/>
    </source>
</evidence>
<dbReference type="Pfam" id="PF00082">
    <property type="entry name" value="Peptidase_S8"/>
    <property type="match status" value="1"/>
</dbReference>
<evidence type="ECO:0000313" key="10">
    <source>
        <dbReference type="EMBL" id="MDT0351840.1"/>
    </source>
</evidence>
<dbReference type="SUPFAM" id="SSF52743">
    <property type="entry name" value="Subtilisin-like"/>
    <property type="match status" value="1"/>
</dbReference>
<evidence type="ECO:0000256" key="4">
    <source>
        <dbReference type="ARBA" id="ARBA00022825"/>
    </source>
</evidence>
<dbReference type="InterPro" id="IPR036852">
    <property type="entry name" value="Peptidase_S8/S53_dom_sf"/>
</dbReference>
<name>A0ABU2ND11_9PSEU</name>
<evidence type="ECO:0000256" key="1">
    <source>
        <dbReference type="ARBA" id="ARBA00011073"/>
    </source>
</evidence>
<dbReference type="InterPro" id="IPR000209">
    <property type="entry name" value="Peptidase_S8/S53_dom"/>
</dbReference>
<dbReference type="RefSeq" id="WP_311558317.1">
    <property type="nucleotide sequence ID" value="NZ_JAVREJ010000015.1"/>
</dbReference>
<organism evidence="10 11">
    <name type="scientific">Pseudonocardia charpentierae</name>
    <dbReference type="NCBI Taxonomy" id="3075545"/>
    <lineage>
        <taxon>Bacteria</taxon>
        <taxon>Bacillati</taxon>
        <taxon>Actinomycetota</taxon>
        <taxon>Actinomycetes</taxon>
        <taxon>Pseudonocardiales</taxon>
        <taxon>Pseudonocardiaceae</taxon>
        <taxon>Pseudonocardia</taxon>
    </lineage>
</organism>
<dbReference type="InterPro" id="IPR023828">
    <property type="entry name" value="Peptidase_S8_Ser-AS"/>
</dbReference>
<protein>
    <submittedName>
        <fullName evidence="10">S8 family serine peptidase</fullName>
    </submittedName>
</protein>
<evidence type="ECO:0000256" key="7">
    <source>
        <dbReference type="SAM" id="MobiDB-lite"/>
    </source>
</evidence>
<feature type="chain" id="PRO_5045213125" evidence="8">
    <location>
        <begin position="35"/>
        <end position="433"/>
    </location>
</feature>
<dbReference type="PROSITE" id="PS00136">
    <property type="entry name" value="SUBTILASE_ASP"/>
    <property type="match status" value="1"/>
</dbReference>
<proteinExistence type="inferred from homology"/>
<feature type="active site" description="Charge relay system" evidence="5">
    <location>
        <position position="157"/>
    </location>
</feature>
<evidence type="ECO:0000256" key="2">
    <source>
        <dbReference type="ARBA" id="ARBA00022670"/>
    </source>
</evidence>
<evidence type="ECO:0000256" key="5">
    <source>
        <dbReference type="PROSITE-ProRule" id="PRU01240"/>
    </source>
</evidence>
<evidence type="ECO:0000256" key="3">
    <source>
        <dbReference type="ARBA" id="ARBA00022801"/>
    </source>
</evidence>
<dbReference type="PANTHER" id="PTHR43806:SF11">
    <property type="entry name" value="CEREVISIN-RELATED"/>
    <property type="match status" value="1"/>
</dbReference>
<keyword evidence="11" id="KW-1185">Reference proteome</keyword>
<accession>A0ABU2ND11</accession>
<dbReference type="PRINTS" id="PR00723">
    <property type="entry name" value="SUBTILISIN"/>
</dbReference>
<gene>
    <name evidence="10" type="ORF">RM445_20145</name>
</gene>
<feature type="compositionally biased region" description="Low complexity" evidence="7">
    <location>
        <begin position="415"/>
        <end position="433"/>
    </location>
</feature>
<feature type="active site" description="Charge relay system" evidence="5">
    <location>
        <position position="344"/>
    </location>
</feature>
<dbReference type="InterPro" id="IPR023827">
    <property type="entry name" value="Peptidase_S8_Asp-AS"/>
</dbReference>
<reference evidence="11" key="1">
    <citation type="submission" date="2023-07" db="EMBL/GenBank/DDBJ databases">
        <title>30 novel species of actinomycetes from the DSMZ collection.</title>
        <authorList>
            <person name="Nouioui I."/>
        </authorList>
    </citation>
    <scope>NUCLEOTIDE SEQUENCE [LARGE SCALE GENOMIC DNA]</scope>
    <source>
        <strain evidence="11">DSM 45834</strain>
    </source>
</reference>
<dbReference type="InterPro" id="IPR015500">
    <property type="entry name" value="Peptidase_S8_subtilisin-rel"/>
</dbReference>
<dbReference type="Proteomes" id="UP001183202">
    <property type="component" value="Unassembled WGS sequence"/>
</dbReference>
<comment type="similarity">
    <text evidence="1 5 6">Belongs to the peptidase S8 family.</text>
</comment>
<feature type="domain" description="Peptidase S8/S53" evidence="9">
    <location>
        <begin position="148"/>
        <end position="380"/>
    </location>
</feature>
<dbReference type="PROSITE" id="PS00138">
    <property type="entry name" value="SUBTILASE_SER"/>
    <property type="match status" value="1"/>
</dbReference>
<keyword evidence="4 5" id="KW-0720">Serine protease</keyword>
<dbReference type="PROSITE" id="PS51892">
    <property type="entry name" value="SUBTILASE"/>
    <property type="match status" value="1"/>
</dbReference>
<keyword evidence="3 5" id="KW-0378">Hydrolase</keyword>
<dbReference type="InterPro" id="IPR034193">
    <property type="entry name" value="PCSK9_ProteinaseK-like"/>
</dbReference>
<comment type="caution">
    <text evidence="10">The sequence shown here is derived from an EMBL/GenBank/DDBJ whole genome shotgun (WGS) entry which is preliminary data.</text>
</comment>
<dbReference type="PANTHER" id="PTHR43806">
    <property type="entry name" value="PEPTIDASE S8"/>
    <property type="match status" value="1"/>
</dbReference>
<evidence type="ECO:0000256" key="6">
    <source>
        <dbReference type="RuleBase" id="RU003355"/>
    </source>
</evidence>
<dbReference type="InterPro" id="IPR022398">
    <property type="entry name" value="Peptidase_S8_His-AS"/>
</dbReference>
<feature type="active site" description="Charge relay system" evidence="5">
    <location>
        <position position="190"/>
    </location>
</feature>
<keyword evidence="8" id="KW-0732">Signal</keyword>
<evidence type="ECO:0000313" key="11">
    <source>
        <dbReference type="Proteomes" id="UP001183202"/>
    </source>
</evidence>